<feature type="domain" description="EF-hand" evidence="1">
    <location>
        <begin position="70"/>
        <end position="105"/>
    </location>
</feature>
<dbReference type="InterPro" id="IPR002048">
    <property type="entry name" value="EF_hand_dom"/>
</dbReference>
<comment type="caution">
    <text evidence="2">The sequence shown here is derived from an EMBL/GenBank/DDBJ whole genome shotgun (WGS) entry which is preliminary data.</text>
</comment>
<dbReference type="PANTHER" id="PTHR37754:SF4">
    <property type="entry name" value="EF-HAND DOMAIN-CONTAINING PROTEIN"/>
    <property type="match status" value="1"/>
</dbReference>
<accession>A0A835QHB3</accession>
<evidence type="ECO:0000313" key="2">
    <source>
        <dbReference type="EMBL" id="KAG0472549.1"/>
    </source>
</evidence>
<proteinExistence type="predicted"/>
<reference evidence="2 3" key="1">
    <citation type="journal article" date="2020" name="Nat. Food">
        <title>A phased Vanilla planifolia genome enables genetic improvement of flavour and production.</title>
        <authorList>
            <person name="Hasing T."/>
            <person name="Tang H."/>
            <person name="Brym M."/>
            <person name="Khazi F."/>
            <person name="Huang T."/>
            <person name="Chambers A.H."/>
        </authorList>
    </citation>
    <scope>NUCLEOTIDE SEQUENCE [LARGE SCALE GENOMIC DNA]</scope>
    <source>
        <tissue evidence="2">Leaf</tissue>
    </source>
</reference>
<dbReference type="EMBL" id="JADCNL010000007">
    <property type="protein sequence ID" value="KAG0472549.1"/>
    <property type="molecule type" value="Genomic_DNA"/>
</dbReference>
<dbReference type="PROSITE" id="PS50222">
    <property type="entry name" value="EF_HAND_2"/>
    <property type="match status" value="1"/>
</dbReference>
<dbReference type="GO" id="GO:0005509">
    <property type="term" value="F:calcium ion binding"/>
    <property type="evidence" value="ECO:0007669"/>
    <property type="project" value="InterPro"/>
</dbReference>
<dbReference type="Gene3D" id="1.10.238.10">
    <property type="entry name" value="EF-hand"/>
    <property type="match status" value="1"/>
</dbReference>
<gene>
    <name evidence="2" type="ORF">HPP92_014406</name>
</gene>
<dbReference type="SUPFAM" id="SSF47473">
    <property type="entry name" value="EF-hand"/>
    <property type="match status" value="1"/>
</dbReference>
<organism evidence="2 3">
    <name type="scientific">Vanilla planifolia</name>
    <name type="common">Vanilla</name>
    <dbReference type="NCBI Taxonomy" id="51239"/>
    <lineage>
        <taxon>Eukaryota</taxon>
        <taxon>Viridiplantae</taxon>
        <taxon>Streptophyta</taxon>
        <taxon>Embryophyta</taxon>
        <taxon>Tracheophyta</taxon>
        <taxon>Spermatophyta</taxon>
        <taxon>Magnoliopsida</taxon>
        <taxon>Liliopsida</taxon>
        <taxon>Asparagales</taxon>
        <taxon>Orchidaceae</taxon>
        <taxon>Vanilloideae</taxon>
        <taxon>Vanilleae</taxon>
        <taxon>Vanilla</taxon>
    </lineage>
</organism>
<dbReference type="PANTHER" id="PTHR37754">
    <property type="entry name" value="CALCIUM ION-BINDING PROTEIN"/>
    <property type="match status" value="1"/>
</dbReference>
<dbReference type="OrthoDB" id="433512at2759"/>
<protein>
    <recommendedName>
        <fullName evidence="1">EF-hand domain-containing protein</fullName>
    </recommendedName>
</protein>
<keyword evidence="3" id="KW-1185">Reference proteome</keyword>
<dbReference type="InterPro" id="IPR011992">
    <property type="entry name" value="EF-hand-dom_pair"/>
</dbReference>
<evidence type="ECO:0000259" key="1">
    <source>
        <dbReference type="PROSITE" id="PS50222"/>
    </source>
</evidence>
<name>A0A835QHB3_VANPL</name>
<sequence>MGQVLVGIRDRLHGKQWKEKQIRKIADKVFDRIRGDSGDSGLTFENLYIAVLVVYNDINKHLPGPHNDPPSKEKLRLMMQEYDVNLDGLLDRDEFTKFIQKLTADTITSISRNLIIAFILAPSLALITKKTTEGVPCVGKAVKKLPNSVYASIVTLAVLLVQKTSENCEP</sequence>
<dbReference type="Proteomes" id="UP000636800">
    <property type="component" value="Chromosome 7"/>
</dbReference>
<dbReference type="AlphaFoldDB" id="A0A835QHB3"/>
<evidence type="ECO:0000313" key="3">
    <source>
        <dbReference type="Proteomes" id="UP000636800"/>
    </source>
</evidence>